<dbReference type="GO" id="GO:0071949">
    <property type="term" value="F:FAD binding"/>
    <property type="evidence" value="ECO:0007669"/>
    <property type="project" value="InterPro"/>
</dbReference>
<evidence type="ECO:0000256" key="6">
    <source>
        <dbReference type="SAM" id="SignalP"/>
    </source>
</evidence>
<keyword evidence="6" id="KW-0732">Signal</keyword>
<dbReference type="InterPro" id="IPR050416">
    <property type="entry name" value="FAD-linked_Oxidoreductase"/>
</dbReference>
<dbReference type="SUPFAM" id="SSF56176">
    <property type="entry name" value="FAD-binding/transporter-associated domain-like"/>
    <property type="match status" value="1"/>
</dbReference>
<dbReference type="Proteomes" id="UP001302676">
    <property type="component" value="Unassembled WGS sequence"/>
</dbReference>
<dbReference type="GO" id="GO:0016491">
    <property type="term" value="F:oxidoreductase activity"/>
    <property type="evidence" value="ECO:0007669"/>
    <property type="project" value="UniProtKB-KW"/>
</dbReference>
<dbReference type="AlphaFoldDB" id="A0AAN6VBC0"/>
<dbReference type="Gene3D" id="3.40.462.20">
    <property type="match status" value="1"/>
</dbReference>
<sequence length="494" mass="53105">MHRLTLPFVALLGGVTAVSQVSAVESVDALTDCLTAASVPFDEAGSTDYDLDVSSFNLRLNYTPVAVVAAETAQHVQDAVACANEAGVKATAKCGGHSYASFGLGGEDGHLVIEMSRMNKVVLDNSTGIATVEGGTRLGHLAVELFNQGGRAISHGTCPGVGVGGHALHGGYGLSSHTHGLALDWVVGATVVLANSTVVNCSATENPDLFWGVRGAGGSMGIVTEFRFDTFDAAGNFTYFVAPVRWATEEKALIGVSAVQEFAKTMPAELNMRLFIARSFTNIEGLYYGDKAGLQAALQPLLNQTNATLAMATTGDWMAQLKYFGGSSNLDQGHGYAEHQTFYSTSLYTKELSESQLQNFVGYWFNTAKNNTRDWYVQIDLHGGENSAVSNVSVDDTAYAHRDYLLMYLLYDRVDSGEYPAGGQTIMENFASNITQGMERADWGMYVNYPNSGLNQEDAQANYWGSHLERLQAIKKSVDPNDLFHYPQGILPAV</sequence>
<keyword evidence="9" id="KW-1185">Reference proteome</keyword>
<dbReference type="PROSITE" id="PS51387">
    <property type="entry name" value="FAD_PCMH"/>
    <property type="match status" value="1"/>
</dbReference>
<feature type="chain" id="PRO_5043053980" evidence="6">
    <location>
        <begin position="24"/>
        <end position="494"/>
    </location>
</feature>
<comment type="cofactor">
    <cofactor evidence="1">
        <name>FAD</name>
        <dbReference type="ChEBI" id="CHEBI:57692"/>
    </cofactor>
</comment>
<keyword evidence="3" id="KW-0285">Flavoprotein</keyword>
<dbReference type="EMBL" id="MU853554">
    <property type="protein sequence ID" value="KAK4148303.1"/>
    <property type="molecule type" value="Genomic_DNA"/>
</dbReference>
<dbReference type="Pfam" id="PF08031">
    <property type="entry name" value="BBE"/>
    <property type="match status" value="1"/>
</dbReference>
<evidence type="ECO:0000259" key="7">
    <source>
        <dbReference type="PROSITE" id="PS51387"/>
    </source>
</evidence>
<dbReference type="PANTHER" id="PTHR42973">
    <property type="entry name" value="BINDING OXIDOREDUCTASE, PUTATIVE (AFU_ORTHOLOGUE AFUA_1G17690)-RELATED"/>
    <property type="match status" value="1"/>
</dbReference>
<evidence type="ECO:0000256" key="1">
    <source>
        <dbReference type="ARBA" id="ARBA00001974"/>
    </source>
</evidence>
<comment type="similarity">
    <text evidence="2">Belongs to the oxygen-dependent FAD-linked oxidoreductase family.</text>
</comment>
<evidence type="ECO:0000256" key="4">
    <source>
        <dbReference type="ARBA" id="ARBA00022827"/>
    </source>
</evidence>
<dbReference type="Gene3D" id="3.30.465.10">
    <property type="match status" value="1"/>
</dbReference>
<keyword evidence="5" id="KW-0560">Oxidoreductase</keyword>
<evidence type="ECO:0000256" key="2">
    <source>
        <dbReference type="ARBA" id="ARBA00005466"/>
    </source>
</evidence>
<dbReference type="InterPro" id="IPR012951">
    <property type="entry name" value="BBE"/>
</dbReference>
<dbReference type="RefSeq" id="XP_062641674.1">
    <property type="nucleotide sequence ID" value="XM_062782583.1"/>
</dbReference>
<name>A0AAN6VBC0_9PEZI</name>
<evidence type="ECO:0000256" key="3">
    <source>
        <dbReference type="ARBA" id="ARBA00022630"/>
    </source>
</evidence>
<dbReference type="InterPro" id="IPR016169">
    <property type="entry name" value="FAD-bd_PCMH_sub2"/>
</dbReference>
<reference evidence="8" key="2">
    <citation type="submission" date="2023-05" db="EMBL/GenBank/DDBJ databases">
        <authorList>
            <consortium name="Lawrence Berkeley National Laboratory"/>
            <person name="Steindorff A."/>
            <person name="Hensen N."/>
            <person name="Bonometti L."/>
            <person name="Westerberg I."/>
            <person name="Brannstrom I.O."/>
            <person name="Guillou S."/>
            <person name="Cros-Aarteil S."/>
            <person name="Calhoun S."/>
            <person name="Haridas S."/>
            <person name="Kuo A."/>
            <person name="Mondo S."/>
            <person name="Pangilinan J."/>
            <person name="Riley R."/>
            <person name="Labutti K."/>
            <person name="Andreopoulos B."/>
            <person name="Lipzen A."/>
            <person name="Chen C."/>
            <person name="Yanf M."/>
            <person name="Daum C."/>
            <person name="Ng V."/>
            <person name="Clum A."/>
            <person name="Ohm R."/>
            <person name="Martin F."/>
            <person name="Silar P."/>
            <person name="Natvig D."/>
            <person name="Lalanne C."/>
            <person name="Gautier V."/>
            <person name="Ament-Velasquez S.L."/>
            <person name="Kruys A."/>
            <person name="Hutchinson M.I."/>
            <person name="Powell A.J."/>
            <person name="Barry K."/>
            <person name="Miller A.N."/>
            <person name="Grigoriev I.V."/>
            <person name="Debuchy R."/>
            <person name="Gladieux P."/>
            <person name="Thoren M.H."/>
            <person name="Johannesson H."/>
        </authorList>
    </citation>
    <scope>NUCLEOTIDE SEQUENCE</scope>
    <source>
        <strain evidence="8">CBS 141.50</strain>
    </source>
</reference>
<feature type="domain" description="FAD-binding PCMH-type" evidence="7">
    <location>
        <begin position="60"/>
        <end position="233"/>
    </location>
</feature>
<reference evidence="8" key="1">
    <citation type="journal article" date="2023" name="Mol. Phylogenet. Evol.">
        <title>Genome-scale phylogeny and comparative genomics of the fungal order Sordariales.</title>
        <authorList>
            <person name="Hensen N."/>
            <person name="Bonometti L."/>
            <person name="Westerberg I."/>
            <person name="Brannstrom I.O."/>
            <person name="Guillou S."/>
            <person name="Cros-Aarteil S."/>
            <person name="Calhoun S."/>
            <person name="Haridas S."/>
            <person name="Kuo A."/>
            <person name="Mondo S."/>
            <person name="Pangilinan J."/>
            <person name="Riley R."/>
            <person name="LaButti K."/>
            <person name="Andreopoulos B."/>
            <person name="Lipzen A."/>
            <person name="Chen C."/>
            <person name="Yan M."/>
            <person name="Daum C."/>
            <person name="Ng V."/>
            <person name="Clum A."/>
            <person name="Steindorff A."/>
            <person name="Ohm R.A."/>
            <person name="Martin F."/>
            <person name="Silar P."/>
            <person name="Natvig D.O."/>
            <person name="Lalanne C."/>
            <person name="Gautier V."/>
            <person name="Ament-Velasquez S.L."/>
            <person name="Kruys A."/>
            <person name="Hutchinson M.I."/>
            <person name="Powell A.J."/>
            <person name="Barry K."/>
            <person name="Miller A.N."/>
            <person name="Grigoriev I.V."/>
            <person name="Debuchy R."/>
            <person name="Gladieux P."/>
            <person name="Hiltunen Thoren M."/>
            <person name="Johannesson H."/>
        </authorList>
    </citation>
    <scope>NUCLEOTIDE SEQUENCE</scope>
    <source>
        <strain evidence="8">CBS 141.50</strain>
    </source>
</reference>
<comment type="caution">
    <text evidence="8">The sequence shown here is derived from an EMBL/GenBank/DDBJ whole genome shotgun (WGS) entry which is preliminary data.</text>
</comment>
<dbReference type="InterPro" id="IPR016166">
    <property type="entry name" value="FAD-bd_PCMH"/>
</dbReference>
<proteinExistence type="inferred from homology"/>
<gene>
    <name evidence="8" type="ORF">C8A04DRAFT_33750</name>
</gene>
<dbReference type="InterPro" id="IPR036318">
    <property type="entry name" value="FAD-bd_PCMH-like_sf"/>
</dbReference>
<dbReference type="Pfam" id="PF01565">
    <property type="entry name" value="FAD_binding_4"/>
    <property type="match status" value="1"/>
</dbReference>
<accession>A0AAN6VBC0</accession>
<protein>
    <submittedName>
        <fullName evidence="8">FAD-linked oxidoreductase YvdP</fullName>
    </submittedName>
</protein>
<dbReference type="PANTHER" id="PTHR42973:SF39">
    <property type="entry name" value="FAD-BINDING PCMH-TYPE DOMAIN-CONTAINING PROTEIN"/>
    <property type="match status" value="1"/>
</dbReference>
<organism evidence="8 9">
    <name type="scientific">Dichotomopilus funicola</name>
    <dbReference type="NCBI Taxonomy" id="1934379"/>
    <lineage>
        <taxon>Eukaryota</taxon>
        <taxon>Fungi</taxon>
        <taxon>Dikarya</taxon>
        <taxon>Ascomycota</taxon>
        <taxon>Pezizomycotina</taxon>
        <taxon>Sordariomycetes</taxon>
        <taxon>Sordariomycetidae</taxon>
        <taxon>Sordariales</taxon>
        <taxon>Chaetomiaceae</taxon>
        <taxon>Dichotomopilus</taxon>
    </lineage>
</organism>
<dbReference type="GeneID" id="87819196"/>
<evidence type="ECO:0000313" key="8">
    <source>
        <dbReference type="EMBL" id="KAK4148303.1"/>
    </source>
</evidence>
<evidence type="ECO:0000313" key="9">
    <source>
        <dbReference type="Proteomes" id="UP001302676"/>
    </source>
</evidence>
<evidence type="ECO:0000256" key="5">
    <source>
        <dbReference type="ARBA" id="ARBA00023002"/>
    </source>
</evidence>
<feature type="signal peptide" evidence="6">
    <location>
        <begin position="1"/>
        <end position="23"/>
    </location>
</feature>
<keyword evidence="4" id="KW-0274">FAD</keyword>
<dbReference type="InterPro" id="IPR006094">
    <property type="entry name" value="Oxid_FAD_bind_N"/>
</dbReference>